<dbReference type="SUPFAM" id="SSF46934">
    <property type="entry name" value="UBA-like"/>
    <property type="match status" value="1"/>
</dbReference>
<feature type="region of interest" description="Disordered" evidence="11">
    <location>
        <begin position="372"/>
        <end position="400"/>
    </location>
</feature>
<dbReference type="PANTHER" id="PTHR15822:SF4">
    <property type="entry name" value="TYROSYL-DNA PHOSPHODIESTERASE 2"/>
    <property type="match status" value="1"/>
</dbReference>
<keyword evidence="6" id="KW-0227">DNA damage</keyword>
<gene>
    <name evidence="13" type="ORF">niasHT_001156</name>
</gene>
<keyword evidence="7" id="KW-0378">Hydrolase</keyword>
<dbReference type="Pfam" id="PF14555">
    <property type="entry name" value="UBA_4"/>
    <property type="match status" value="1"/>
</dbReference>
<accession>A0ABD2LZ22</accession>
<keyword evidence="10" id="KW-0539">Nucleus</keyword>
<dbReference type="GO" id="GO:0046872">
    <property type="term" value="F:metal ion binding"/>
    <property type="evidence" value="ECO:0007669"/>
    <property type="project" value="UniProtKB-KW"/>
</dbReference>
<keyword evidence="9" id="KW-0234">DNA repair</keyword>
<feature type="region of interest" description="Disordered" evidence="11">
    <location>
        <begin position="58"/>
        <end position="108"/>
    </location>
</feature>
<comment type="cofactor">
    <cofactor evidence="1">
        <name>Mn(2+)</name>
        <dbReference type="ChEBI" id="CHEBI:29035"/>
    </cofactor>
</comment>
<evidence type="ECO:0000256" key="6">
    <source>
        <dbReference type="ARBA" id="ARBA00022763"/>
    </source>
</evidence>
<organism evidence="13 14">
    <name type="scientific">Heterodera trifolii</name>
    <dbReference type="NCBI Taxonomy" id="157864"/>
    <lineage>
        <taxon>Eukaryota</taxon>
        <taxon>Metazoa</taxon>
        <taxon>Ecdysozoa</taxon>
        <taxon>Nematoda</taxon>
        <taxon>Chromadorea</taxon>
        <taxon>Rhabditida</taxon>
        <taxon>Tylenchina</taxon>
        <taxon>Tylenchomorpha</taxon>
        <taxon>Tylenchoidea</taxon>
        <taxon>Heteroderidae</taxon>
        <taxon>Heteroderinae</taxon>
        <taxon>Heterodera</taxon>
    </lineage>
</organism>
<dbReference type="GO" id="GO:0006281">
    <property type="term" value="P:DNA repair"/>
    <property type="evidence" value="ECO:0007669"/>
    <property type="project" value="UniProtKB-KW"/>
</dbReference>
<feature type="compositionally biased region" description="Basic residues" evidence="11">
    <location>
        <begin position="90"/>
        <end position="99"/>
    </location>
</feature>
<keyword evidence="5" id="KW-0479">Metal-binding</keyword>
<dbReference type="EMBL" id="JBICBT010000214">
    <property type="protein sequence ID" value="KAL3120343.1"/>
    <property type="molecule type" value="Genomic_DNA"/>
</dbReference>
<evidence type="ECO:0000256" key="5">
    <source>
        <dbReference type="ARBA" id="ARBA00022723"/>
    </source>
</evidence>
<keyword evidence="14" id="KW-1185">Reference proteome</keyword>
<name>A0ABD2LZ22_9BILA</name>
<sequence>MSDCMTDDDAEEALRQFAEITNTDEAFAHFILQDVNFDLDRALARYYTADDPEAAYKKFQTEGLDSAQNTGSEVDDEEGSGGTPNDKSKGKQPPHKRSRHGDDPKETSKFPAELTLITWNVDGTDGRNLNKRFYAVLYIIARTNPEVIFLQEMTRPLMPQLNELMAPMYNIVVSDLYNPDYFCVTLISKNIKINHSEVIRFPNTQMGRSMTVIQGQWQRLRLALVNTHLESTREVGEERKTQFKLCMDKIRSMAGTDSEETLAVFGGDLNIRDKEVAGIQSESGVSLSTMRDAWEAAGSNSNSRYTWDMCRNDNYRNNGRARCRFDRLYFSGPYGEVEFSLEGTNRIRGPDCFPSDHFAVICRFVNPRNMPEITQNPDASSIDRLSGTSTSSATVTKMEN</sequence>
<evidence type="ECO:0000313" key="14">
    <source>
        <dbReference type="Proteomes" id="UP001620626"/>
    </source>
</evidence>
<evidence type="ECO:0000256" key="7">
    <source>
        <dbReference type="ARBA" id="ARBA00022801"/>
    </source>
</evidence>
<dbReference type="PANTHER" id="PTHR15822">
    <property type="entry name" value="TRAF AND TNF RECEPTOR-ASSOCIATED PROTEIN"/>
    <property type="match status" value="1"/>
</dbReference>
<comment type="subcellular location">
    <subcellularLocation>
        <location evidence="3">Nucleus</location>
        <location evidence="3">PML body</location>
    </subcellularLocation>
</comment>
<keyword evidence="4" id="KW-0540">Nuclease</keyword>
<reference evidence="13 14" key="1">
    <citation type="submission" date="2024-10" db="EMBL/GenBank/DDBJ databases">
        <authorList>
            <person name="Kim D."/>
        </authorList>
    </citation>
    <scope>NUCLEOTIDE SEQUENCE [LARGE SCALE GENOMIC DNA]</scope>
    <source>
        <strain evidence="13">BH-2024</strain>
    </source>
</reference>
<protein>
    <recommendedName>
        <fullName evidence="12">Endonuclease/exonuclease/phosphatase domain-containing protein</fullName>
    </recommendedName>
</protein>
<evidence type="ECO:0000256" key="3">
    <source>
        <dbReference type="ARBA" id="ARBA00004322"/>
    </source>
</evidence>
<dbReference type="GO" id="GO:0016605">
    <property type="term" value="C:PML body"/>
    <property type="evidence" value="ECO:0007669"/>
    <property type="project" value="UniProtKB-SubCell"/>
</dbReference>
<comment type="caution">
    <text evidence="13">The sequence shown here is derived from an EMBL/GenBank/DDBJ whole genome shotgun (WGS) entry which is preliminary data.</text>
</comment>
<evidence type="ECO:0000313" key="13">
    <source>
        <dbReference type="EMBL" id="KAL3120343.1"/>
    </source>
</evidence>
<dbReference type="AlphaFoldDB" id="A0ABD2LZ22"/>
<feature type="compositionally biased region" description="Polar residues" evidence="11">
    <location>
        <begin position="386"/>
        <end position="400"/>
    </location>
</feature>
<evidence type="ECO:0000256" key="11">
    <source>
        <dbReference type="SAM" id="MobiDB-lite"/>
    </source>
</evidence>
<dbReference type="CDD" id="cd09080">
    <property type="entry name" value="TDP2"/>
    <property type="match status" value="1"/>
</dbReference>
<dbReference type="InterPro" id="IPR005135">
    <property type="entry name" value="Endo/exonuclease/phosphatase"/>
</dbReference>
<dbReference type="Gene3D" id="3.60.10.10">
    <property type="entry name" value="Endonuclease/exonuclease/phosphatase"/>
    <property type="match status" value="1"/>
</dbReference>
<feature type="domain" description="Endonuclease/exonuclease/phosphatase" evidence="12">
    <location>
        <begin position="117"/>
        <end position="357"/>
    </location>
</feature>
<evidence type="ECO:0000256" key="8">
    <source>
        <dbReference type="ARBA" id="ARBA00022842"/>
    </source>
</evidence>
<dbReference type="GO" id="GO:0016787">
    <property type="term" value="F:hydrolase activity"/>
    <property type="evidence" value="ECO:0007669"/>
    <property type="project" value="UniProtKB-KW"/>
</dbReference>
<comment type="cofactor">
    <cofactor evidence="2">
        <name>Mg(2+)</name>
        <dbReference type="ChEBI" id="CHEBI:18420"/>
    </cofactor>
</comment>
<evidence type="ECO:0000256" key="4">
    <source>
        <dbReference type="ARBA" id="ARBA00022722"/>
    </source>
</evidence>
<dbReference type="Pfam" id="PF03372">
    <property type="entry name" value="Exo_endo_phos"/>
    <property type="match status" value="1"/>
</dbReference>
<dbReference type="InterPro" id="IPR009060">
    <property type="entry name" value="UBA-like_sf"/>
</dbReference>
<evidence type="ECO:0000256" key="9">
    <source>
        <dbReference type="ARBA" id="ARBA00023204"/>
    </source>
</evidence>
<keyword evidence="8" id="KW-0460">Magnesium</keyword>
<dbReference type="GO" id="GO:0004518">
    <property type="term" value="F:nuclease activity"/>
    <property type="evidence" value="ECO:0007669"/>
    <property type="project" value="UniProtKB-KW"/>
</dbReference>
<dbReference type="Proteomes" id="UP001620626">
    <property type="component" value="Unassembled WGS sequence"/>
</dbReference>
<evidence type="ECO:0000256" key="2">
    <source>
        <dbReference type="ARBA" id="ARBA00001946"/>
    </source>
</evidence>
<evidence type="ECO:0000256" key="1">
    <source>
        <dbReference type="ARBA" id="ARBA00001936"/>
    </source>
</evidence>
<dbReference type="InterPro" id="IPR051547">
    <property type="entry name" value="TDP2-like"/>
</dbReference>
<dbReference type="Gene3D" id="1.10.8.10">
    <property type="entry name" value="DNA helicase RuvA subunit, C-terminal domain"/>
    <property type="match status" value="1"/>
</dbReference>
<proteinExistence type="predicted"/>
<evidence type="ECO:0000259" key="12">
    <source>
        <dbReference type="Pfam" id="PF03372"/>
    </source>
</evidence>
<dbReference type="InterPro" id="IPR036691">
    <property type="entry name" value="Endo/exonu/phosph_ase_sf"/>
</dbReference>
<dbReference type="SUPFAM" id="SSF56219">
    <property type="entry name" value="DNase I-like"/>
    <property type="match status" value="1"/>
</dbReference>
<evidence type="ECO:0000256" key="10">
    <source>
        <dbReference type="ARBA" id="ARBA00023242"/>
    </source>
</evidence>